<reference evidence="3" key="1">
    <citation type="journal article" date="2020" name="Stud. Mycol.">
        <title>101 Dothideomycetes genomes: a test case for predicting lifestyles and emergence of pathogens.</title>
        <authorList>
            <person name="Haridas S."/>
            <person name="Albert R."/>
            <person name="Binder M."/>
            <person name="Bloem J."/>
            <person name="Labutti K."/>
            <person name="Salamov A."/>
            <person name="Andreopoulos B."/>
            <person name="Baker S."/>
            <person name="Barry K."/>
            <person name="Bills G."/>
            <person name="Bluhm B."/>
            <person name="Cannon C."/>
            <person name="Castanera R."/>
            <person name="Culley D."/>
            <person name="Daum C."/>
            <person name="Ezra D."/>
            <person name="Gonzalez J."/>
            <person name="Henrissat B."/>
            <person name="Kuo A."/>
            <person name="Liang C."/>
            <person name="Lipzen A."/>
            <person name="Lutzoni F."/>
            <person name="Magnuson J."/>
            <person name="Mondo S."/>
            <person name="Nolan M."/>
            <person name="Ohm R."/>
            <person name="Pangilinan J."/>
            <person name="Park H.-J."/>
            <person name="Ramirez L."/>
            <person name="Alfaro M."/>
            <person name="Sun H."/>
            <person name="Tritt A."/>
            <person name="Yoshinaga Y."/>
            <person name="Zwiers L.-H."/>
            <person name="Turgeon B."/>
            <person name="Goodwin S."/>
            <person name="Spatafora J."/>
            <person name="Crous P."/>
            <person name="Grigoriev I."/>
        </authorList>
    </citation>
    <scope>NUCLEOTIDE SEQUENCE</scope>
    <source>
        <strain evidence="3">CBS 161.51</strain>
    </source>
</reference>
<sequence length="140" mass="15111">MPQLSFFLARADDDPTLYPNPPSSPSPSPSISHHGHLETGIIAAIIIVGLALLGCIATIIIKTRRKVAKRRAKARHWAVACEGEWYGGGVGEEMMGGLEKVGRNGGEWADRRGKGKKVAFVEQAIVGKPAFNQMSYQISD</sequence>
<keyword evidence="2" id="KW-1133">Transmembrane helix</keyword>
<keyword evidence="4" id="KW-1185">Reference proteome</keyword>
<evidence type="ECO:0000256" key="1">
    <source>
        <dbReference type="SAM" id="MobiDB-lite"/>
    </source>
</evidence>
<keyword evidence="2" id="KW-0472">Membrane</keyword>
<feature type="transmembrane region" description="Helical" evidence="2">
    <location>
        <begin position="41"/>
        <end position="61"/>
    </location>
</feature>
<organism evidence="3 4">
    <name type="scientific">Clathrospora elynae</name>
    <dbReference type="NCBI Taxonomy" id="706981"/>
    <lineage>
        <taxon>Eukaryota</taxon>
        <taxon>Fungi</taxon>
        <taxon>Dikarya</taxon>
        <taxon>Ascomycota</taxon>
        <taxon>Pezizomycotina</taxon>
        <taxon>Dothideomycetes</taxon>
        <taxon>Pleosporomycetidae</taxon>
        <taxon>Pleosporales</taxon>
        <taxon>Diademaceae</taxon>
        <taxon>Clathrospora</taxon>
    </lineage>
</organism>
<feature type="region of interest" description="Disordered" evidence="1">
    <location>
        <begin position="13"/>
        <end position="33"/>
    </location>
</feature>
<evidence type="ECO:0000256" key="2">
    <source>
        <dbReference type="SAM" id="Phobius"/>
    </source>
</evidence>
<dbReference type="AlphaFoldDB" id="A0A6A5SMC3"/>
<name>A0A6A5SMC3_9PLEO</name>
<evidence type="ECO:0000313" key="4">
    <source>
        <dbReference type="Proteomes" id="UP000800038"/>
    </source>
</evidence>
<keyword evidence="2" id="KW-0812">Transmembrane</keyword>
<dbReference type="Proteomes" id="UP000800038">
    <property type="component" value="Unassembled WGS sequence"/>
</dbReference>
<accession>A0A6A5SMC3</accession>
<gene>
    <name evidence="3" type="ORF">EJ02DRAFT_467080</name>
</gene>
<proteinExistence type="predicted"/>
<protein>
    <submittedName>
        <fullName evidence="3">Uncharacterized protein</fullName>
    </submittedName>
</protein>
<feature type="compositionally biased region" description="Pro residues" evidence="1">
    <location>
        <begin position="18"/>
        <end position="28"/>
    </location>
</feature>
<dbReference type="EMBL" id="ML976057">
    <property type="protein sequence ID" value="KAF1940794.1"/>
    <property type="molecule type" value="Genomic_DNA"/>
</dbReference>
<evidence type="ECO:0000313" key="3">
    <source>
        <dbReference type="EMBL" id="KAF1940794.1"/>
    </source>
</evidence>